<dbReference type="PROSITE" id="PS51257">
    <property type="entry name" value="PROKAR_LIPOPROTEIN"/>
    <property type="match status" value="1"/>
</dbReference>
<evidence type="ECO:0000313" key="3">
    <source>
        <dbReference type="Proteomes" id="UP000800093"/>
    </source>
</evidence>
<gene>
    <name evidence="2" type="ORF">CC78DRAFT_385011</name>
</gene>
<comment type="caution">
    <text evidence="2">The sequence shown here is derived from an EMBL/GenBank/DDBJ whole genome shotgun (WGS) entry which is preliminary data.</text>
</comment>
<keyword evidence="1" id="KW-1133">Transmembrane helix</keyword>
<name>A0A9P4K4Q5_9PLEO</name>
<dbReference type="AlphaFoldDB" id="A0A9P4K4Q5"/>
<evidence type="ECO:0000256" key="1">
    <source>
        <dbReference type="SAM" id="Phobius"/>
    </source>
</evidence>
<proteinExistence type="predicted"/>
<evidence type="ECO:0000313" key="2">
    <source>
        <dbReference type="EMBL" id="KAF2260868.1"/>
    </source>
</evidence>
<sequence length="88" mass="9532">MRGIIDTLTAAGGVGFATLGACRTAKLLDILLALFKALILTLFSFSEVFVYAELIIAFSSSCLRRKSSSSRIVSWVLFKDTKFASAFS</sequence>
<organism evidence="2 3">
    <name type="scientific">Lojkania enalia</name>
    <dbReference type="NCBI Taxonomy" id="147567"/>
    <lineage>
        <taxon>Eukaryota</taxon>
        <taxon>Fungi</taxon>
        <taxon>Dikarya</taxon>
        <taxon>Ascomycota</taxon>
        <taxon>Pezizomycotina</taxon>
        <taxon>Dothideomycetes</taxon>
        <taxon>Pleosporomycetidae</taxon>
        <taxon>Pleosporales</taxon>
        <taxon>Pleosporales incertae sedis</taxon>
        <taxon>Lojkania</taxon>
    </lineage>
</organism>
<keyword evidence="1" id="KW-0812">Transmembrane</keyword>
<protein>
    <submittedName>
        <fullName evidence="2">Uncharacterized protein</fullName>
    </submittedName>
</protein>
<reference evidence="3" key="1">
    <citation type="journal article" date="2020" name="Stud. Mycol.">
        <title>101 Dothideomycetes genomes: A test case for predicting lifestyles and emergence of pathogens.</title>
        <authorList>
            <person name="Haridas S."/>
            <person name="Albert R."/>
            <person name="Binder M."/>
            <person name="Bloem J."/>
            <person name="LaButti K."/>
            <person name="Salamov A."/>
            <person name="Andreopoulos B."/>
            <person name="Baker S."/>
            <person name="Barry K."/>
            <person name="Bills G."/>
            <person name="Bluhm B."/>
            <person name="Cannon C."/>
            <person name="Castanera R."/>
            <person name="Culley D."/>
            <person name="Daum C."/>
            <person name="Ezra D."/>
            <person name="Gonzalez J."/>
            <person name="Henrissat B."/>
            <person name="Kuo A."/>
            <person name="Liang C."/>
            <person name="Lipzen A."/>
            <person name="Lutzoni F."/>
            <person name="Magnuson J."/>
            <person name="Mondo S."/>
            <person name="Nolan M."/>
            <person name="Ohm R."/>
            <person name="Pangilinan J."/>
            <person name="Park H.-J."/>
            <person name="Ramirez L."/>
            <person name="Alfaro M."/>
            <person name="Sun H."/>
            <person name="Tritt A."/>
            <person name="Yoshinaga Y."/>
            <person name="Zwiers L.-H."/>
            <person name="Turgeon B."/>
            <person name="Goodwin S."/>
            <person name="Spatafora J."/>
            <person name="Crous P."/>
            <person name="Grigoriev I."/>
        </authorList>
    </citation>
    <scope>NUCLEOTIDE SEQUENCE [LARGE SCALE GENOMIC DNA]</scope>
    <source>
        <strain evidence="3">CBS 304.66</strain>
    </source>
</reference>
<accession>A0A9P4K4Q5</accession>
<dbReference type="EMBL" id="ML986671">
    <property type="protein sequence ID" value="KAF2260868.1"/>
    <property type="molecule type" value="Genomic_DNA"/>
</dbReference>
<keyword evidence="1" id="KW-0472">Membrane</keyword>
<feature type="transmembrane region" description="Helical" evidence="1">
    <location>
        <begin position="34"/>
        <end position="58"/>
    </location>
</feature>
<dbReference type="Proteomes" id="UP000800093">
    <property type="component" value="Unassembled WGS sequence"/>
</dbReference>
<keyword evidence="3" id="KW-1185">Reference proteome</keyword>